<dbReference type="AlphaFoldDB" id="A0A699R826"/>
<name>A0A699R826_TANCI</name>
<accession>A0A699R826</accession>
<organism evidence="1">
    <name type="scientific">Tanacetum cinerariifolium</name>
    <name type="common">Dalmatian daisy</name>
    <name type="synonym">Chrysanthemum cinerariifolium</name>
    <dbReference type="NCBI Taxonomy" id="118510"/>
    <lineage>
        <taxon>Eukaryota</taxon>
        <taxon>Viridiplantae</taxon>
        <taxon>Streptophyta</taxon>
        <taxon>Embryophyta</taxon>
        <taxon>Tracheophyta</taxon>
        <taxon>Spermatophyta</taxon>
        <taxon>Magnoliopsida</taxon>
        <taxon>eudicotyledons</taxon>
        <taxon>Gunneridae</taxon>
        <taxon>Pentapetalae</taxon>
        <taxon>asterids</taxon>
        <taxon>campanulids</taxon>
        <taxon>Asterales</taxon>
        <taxon>Asteraceae</taxon>
        <taxon>Asteroideae</taxon>
        <taxon>Anthemideae</taxon>
        <taxon>Anthemidinae</taxon>
        <taxon>Tanacetum</taxon>
    </lineage>
</organism>
<protein>
    <submittedName>
        <fullName evidence="1">Uncharacterized protein</fullName>
    </submittedName>
</protein>
<gene>
    <name evidence="1" type="ORF">Tci_853943</name>
</gene>
<evidence type="ECO:0000313" key="1">
    <source>
        <dbReference type="EMBL" id="GFC81973.1"/>
    </source>
</evidence>
<sequence>MPTFWARAPGSVASRKASSPGRYQYNLAVVMSFIIRLGGRIKSGGVTARVSVEELYCAAVGESGAGHVERGARLHCAPHPNSTRAARVIINHDSPYLRWVTVLRARVVDLDINLCRVVVAVAAAATEQAITIWAANIIIATRIARYREVSKVLVVIQAHIAAHVQVVGYAHVARALVPGHDRGGGAVVGA</sequence>
<comment type="caution">
    <text evidence="1">The sequence shown here is derived from an EMBL/GenBank/DDBJ whole genome shotgun (WGS) entry which is preliminary data.</text>
</comment>
<dbReference type="EMBL" id="BKCJ011082131">
    <property type="protein sequence ID" value="GFC81973.1"/>
    <property type="molecule type" value="Genomic_DNA"/>
</dbReference>
<feature type="non-terminal residue" evidence="1">
    <location>
        <position position="190"/>
    </location>
</feature>
<reference evidence="1" key="1">
    <citation type="journal article" date="2019" name="Sci. Rep.">
        <title>Draft genome of Tanacetum cinerariifolium, the natural source of mosquito coil.</title>
        <authorList>
            <person name="Yamashiro T."/>
            <person name="Shiraishi A."/>
            <person name="Satake H."/>
            <person name="Nakayama K."/>
        </authorList>
    </citation>
    <scope>NUCLEOTIDE SEQUENCE</scope>
</reference>
<proteinExistence type="predicted"/>